<dbReference type="EMBL" id="JAWZYT010003388">
    <property type="protein sequence ID" value="KAK4298649.1"/>
    <property type="molecule type" value="Genomic_DNA"/>
</dbReference>
<dbReference type="Pfam" id="PF00788">
    <property type="entry name" value="RA"/>
    <property type="match status" value="1"/>
</dbReference>
<reference evidence="4" key="1">
    <citation type="submission" date="2023-11" db="EMBL/GenBank/DDBJ databases">
        <title>Genome assemblies of two species of porcelain crab, Petrolisthes cinctipes and Petrolisthes manimaculis (Anomura: Porcellanidae).</title>
        <authorList>
            <person name="Angst P."/>
        </authorList>
    </citation>
    <scope>NUCLEOTIDE SEQUENCE</scope>
    <source>
        <strain evidence="4">PB745_02</strain>
        <tissue evidence="4">Gill</tissue>
    </source>
</reference>
<keyword evidence="5" id="KW-1185">Reference proteome</keyword>
<feature type="region of interest" description="Disordered" evidence="1">
    <location>
        <begin position="1"/>
        <end position="29"/>
    </location>
</feature>
<dbReference type="PROSITE" id="PS50951">
    <property type="entry name" value="SARAH"/>
    <property type="match status" value="1"/>
</dbReference>
<feature type="compositionally biased region" description="Acidic residues" evidence="1">
    <location>
        <begin position="80"/>
        <end position="103"/>
    </location>
</feature>
<evidence type="ECO:0000259" key="2">
    <source>
        <dbReference type="PROSITE" id="PS50200"/>
    </source>
</evidence>
<feature type="compositionally biased region" description="Basic and acidic residues" evidence="1">
    <location>
        <begin position="62"/>
        <end position="79"/>
    </location>
</feature>
<gene>
    <name evidence="4" type="ORF">Pmani_029018</name>
</gene>
<feature type="compositionally biased region" description="Basic and acidic residues" evidence="1">
    <location>
        <begin position="1"/>
        <end position="14"/>
    </location>
</feature>
<feature type="domain" description="Ras-associating" evidence="2">
    <location>
        <begin position="200"/>
        <end position="294"/>
    </location>
</feature>
<dbReference type="InterPro" id="IPR029071">
    <property type="entry name" value="Ubiquitin-like_domsf"/>
</dbReference>
<evidence type="ECO:0000313" key="5">
    <source>
        <dbReference type="Proteomes" id="UP001292094"/>
    </source>
</evidence>
<accession>A0AAE1P087</accession>
<evidence type="ECO:0000313" key="4">
    <source>
        <dbReference type="EMBL" id="KAK4298649.1"/>
    </source>
</evidence>
<dbReference type="Proteomes" id="UP001292094">
    <property type="component" value="Unassembled WGS sequence"/>
</dbReference>
<feature type="compositionally biased region" description="Polar residues" evidence="1">
    <location>
        <begin position="49"/>
        <end position="61"/>
    </location>
</feature>
<sequence length="344" mass="40286">MEERKDGWKREMKGGRKNGKKKRRKDEWKEGDCNYTCHEQCQDLVTLDCKTNLTPDSPPTQEDNHHHPDNQEVVEVRVEEPEEEEEEEVCVEEEEKHEEEEQEKEMKGDATLVLRRYEEISTLRKSAHRLQSQLVDSETLEAWVDKCTSAPQGLQIDKEDDGSFRGCVFVHLNLIRPINIVAGTRPPSIYDILQEDRTMEKTLTSFYMPRDTVKAIHITSKTTTRELIVALLHKFKVVDNPQKFALYEKTCDPLQPGKGKLRRLGDTECPMVLALNWSAEGLTNKRLVLQENDTADIQWEAFSIPELSNFLRILDREEEEYRCQIRDKYALLRRRIDNFLKVQQ</sequence>
<feature type="region of interest" description="Disordered" evidence="1">
    <location>
        <begin position="49"/>
        <end position="107"/>
    </location>
</feature>
<proteinExistence type="predicted"/>
<name>A0AAE1P087_9EUCA</name>
<organism evidence="4 5">
    <name type="scientific">Petrolisthes manimaculis</name>
    <dbReference type="NCBI Taxonomy" id="1843537"/>
    <lineage>
        <taxon>Eukaryota</taxon>
        <taxon>Metazoa</taxon>
        <taxon>Ecdysozoa</taxon>
        <taxon>Arthropoda</taxon>
        <taxon>Crustacea</taxon>
        <taxon>Multicrustacea</taxon>
        <taxon>Malacostraca</taxon>
        <taxon>Eumalacostraca</taxon>
        <taxon>Eucarida</taxon>
        <taxon>Decapoda</taxon>
        <taxon>Pleocyemata</taxon>
        <taxon>Anomura</taxon>
        <taxon>Galatheoidea</taxon>
        <taxon>Porcellanidae</taxon>
        <taxon>Petrolisthes</taxon>
    </lineage>
</organism>
<evidence type="ECO:0000256" key="1">
    <source>
        <dbReference type="SAM" id="MobiDB-lite"/>
    </source>
</evidence>
<dbReference type="InterPro" id="IPR011524">
    <property type="entry name" value="SARAH_dom"/>
</dbReference>
<dbReference type="CDD" id="cd21885">
    <property type="entry name" value="SARAH_RASSF1-like"/>
    <property type="match status" value="1"/>
</dbReference>
<evidence type="ECO:0000259" key="3">
    <source>
        <dbReference type="PROSITE" id="PS50951"/>
    </source>
</evidence>
<dbReference type="PROSITE" id="PS50200">
    <property type="entry name" value="RA"/>
    <property type="match status" value="1"/>
</dbReference>
<dbReference type="GO" id="GO:0007165">
    <property type="term" value="P:signal transduction"/>
    <property type="evidence" value="ECO:0007669"/>
    <property type="project" value="InterPro"/>
</dbReference>
<dbReference type="Pfam" id="PF16517">
    <property type="entry name" value="Nore1-SARAH"/>
    <property type="match status" value="1"/>
</dbReference>
<dbReference type="PANTHER" id="PTHR22738">
    <property type="entry name" value="RASSF"/>
    <property type="match status" value="1"/>
</dbReference>
<dbReference type="AlphaFoldDB" id="A0AAE1P087"/>
<comment type="caution">
    <text evidence="4">The sequence shown here is derived from an EMBL/GenBank/DDBJ whole genome shotgun (WGS) entry which is preliminary data.</text>
</comment>
<feature type="compositionally biased region" description="Basic residues" evidence="1">
    <location>
        <begin position="15"/>
        <end position="24"/>
    </location>
</feature>
<dbReference type="PANTHER" id="PTHR22738:SF10">
    <property type="entry name" value="RAS ASSOCIATION DOMAIN-CONTAINING PROTEIN 1 HOMOLOG"/>
    <property type="match status" value="1"/>
</dbReference>
<dbReference type="InterPro" id="IPR033614">
    <property type="entry name" value="RASSF1-6"/>
</dbReference>
<dbReference type="InterPro" id="IPR000159">
    <property type="entry name" value="RA_dom"/>
</dbReference>
<dbReference type="SMART" id="SM00314">
    <property type="entry name" value="RA"/>
    <property type="match status" value="1"/>
</dbReference>
<protein>
    <submittedName>
        <fullName evidence="4">Uncharacterized protein</fullName>
    </submittedName>
</protein>
<dbReference type="Gene3D" id="1.20.5.110">
    <property type="match status" value="1"/>
</dbReference>
<feature type="domain" description="SARAH" evidence="3">
    <location>
        <begin position="296"/>
        <end position="343"/>
    </location>
</feature>
<dbReference type="SUPFAM" id="SSF54236">
    <property type="entry name" value="Ubiquitin-like"/>
    <property type="match status" value="1"/>
</dbReference>
<dbReference type="Gene3D" id="3.10.20.90">
    <property type="entry name" value="Phosphatidylinositol 3-kinase Catalytic Subunit, Chain A, domain 1"/>
    <property type="match status" value="1"/>
</dbReference>
<dbReference type="CDD" id="cd01778">
    <property type="entry name" value="RA_RASSF1_like"/>
    <property type="match status" value="1"/>
</dbReference>